<comment type="caution">
    <text evidence="3">The sequence shown here is derived from an EMBL/GenBank/DDBJ whole genome shotgun (WGS) entry which is preliminary data.</text>
</comment>
<feature type="region of interest" description="Disordered" evidence="1">
    <location>
        <begin position="237"/>
        <end position="263"/>
    </location>
</feature>
<evidence type="ECO:0000313" key="3">
    <source>
        <dbReference type="EMBL" id="MFC5664553.1"/>
    </source>
</evidence>
<evidence type="ECO:0000313" key="4">
    <source>
        <dbReference type="Proteomes" id="UP001595975"/>
    </source>
</evidence>
<dbReference type="InterPro" id="IPR024983">
    <property type="entry name" value="CHAT_dom"/>
</dbReference>
<feature type="domain" description="CHAT" evidence="2">
    <location>
        <begin position="1097"/>
        <end position="1410"/>
    </location>
</feature>
<dbReference type="Pfam" id="PF12770">
    <property type="entry name" value="CHAT"/>
    <property type="match status" value="1"/>
</dbReference>
<gene>
    <name evidence="3" type="ORF">ACFP3U_16360</name>
</gene>
<proteinExistence type="predicted"/>
<dbReference type="Proteomes" id="UP001595975">
    <property type="component" value="Unassembled WGS sequence"/>
</dbReference>
<feature type="compositionally biased region" description="Pro residues" evidence="1">
    <location>
        <begin position="248"/>
        <end position="258"/>
    </location>
</feature>
<protein>
    <submittedName>
        <fullName evidence="3">CHAT domain-containing protein</fullName>
    </submittedName>
</protein>
<keyword evidence="4" id="KW-1185">Reference proteome</keyword>
<evidence type="ECO:0000256" key="1">
    <source>
        <dbReference type="SAM" id="MobiDB-lite"/>
    </source>
</evidence>
<organism evidence="3 4">
    <name type="scientific">Kitasatospora misakiensis</name>
    <dbReference type="NCBI Taxonomy" id="67330"/>
    <lineage>
        <taxon>Bacteria</taxon>
        <taxon>Bacillati</taxon>
        <taxon>Actinomycetota</taxon>
        <taxon>Actinomycetes</taxon>
        <taxon>Kitasatosporales</taxon>
        <taxon>Streptomycetaceae</taxon>
        <taxon>Kitasatospora</taxon>
    </lineage>
</organism>
<name>A0ABW0X483_9ACTN</name>
<dbReference type="RefSeq" id="WP_380226248.1">
    <property type="nucleotide sequence ID" value="NZ_JBHSOF010000018.1"/>
</dbReference>
<dbReference type="EMBL" id="JBHSOF010000018">
    <property type="protein sequence ID" value="MFC5664553.1"/>
    <property type="molecule type" value="Genomic_DNA"/>
</dbReference>
<feature type="compositionally biased region" description="Basic and acidic residues" evidence="1">
    <location>
        <begin position="237"/>
        <end position="246"/>
    </location>
</feature>
<evidence type="ECO:0000259" key="2">
    <source>
        <dbReference type="Pfam" id="PF12770"/>
    </source>
</evidence>
<feature type="region of interest" description="Disordered" evidence="1">
    <location>
        <begin position="585"/>
        <end position="604"/>
    </location>
</feature>
<feature type="compositionally biased region" description="Low complexity" evidence="1">
    <location>
        <begin position="585"/>
        <end position="598"/>
    </location>
</feature>
<accession>A0ABW0X483</accession>
<reference evidence="4" key="1">
    <citation type="journal article" date="2019" name="Int. J. Syst. Evol. Microbiol.">
        <title>The Global Catalogue of Microorganisms (GCM) 10K type strain sequencing project: providing services to taxonomists for standard genome sequencing and annotation.</title>
        <authorList>
            <consortium name="The Broad Institute Genomics Platform"/>
            <consortium name="The Broad Institute Genome Sequencing Center for Infectious Disease"/>
            <person name="Wu L."/>
            <person name="Ma J."/>
        </authorList>
    </citation>
    <scope>NUCLEOTIDE SEQUENCE [LARGE SCALE GENOMIC DNA]</scope>
    <source>
        <strain evidence="4">CGMCC 4.1437</strain>
    </source>
</reference>
<sequence length="1411" mass="149228">MVGDEVAGLVGRGRWLLDEHDAATDPRRAALALSGALTAFGAARGLLEDAGPDAPAGALAEVRYLLGLTLSVRYWQGVEQPEFAEDEAIRAAVLAERASAVELLTLTAAVLDPAAAERTEVAARLGLLLHARYEDGATADAAARPDDLDRAIEALRLACPLPVPLGPWHALGVGVGTGTGTGTGVGGPAPVAPDAYDDQDPGVLATLGCALADRHERDATTADRTAADAVLEGLLDRLRPQPRHEPGAAPPRPAPDAEPGPADLAEPVELLARERLVRLLLGPAEDGGGDAGTVDRAVAHLEWIAATTEPDEPARLRAGLRLVDQYAARGGDAVRPEDAAHRLARLRDLRRLLPPDHPAGGLARWLLGSTLGGLARLDRYIATDEARESVEVLREGLAGMAEDDPVRPPSHAVLGTMVNALREHDPEAYQLDEAVHHLTRAVDTMRDEDHGIQRGDVLQQLAHASIARSEFSTDRAELDRVIGLLDDARTRPSGTLWAEAHLDGSLAAVMSKRFALTNSAADLDAAIRHERAAFRRAGPDDVNRVVHLENLSVSLYQRHLLGGDHQDLELSRRYAGEVLTFLTASENSSETSSPTSSEYPGAGRLLGRQRPMLERIRLMLEFQTAQAAQDTAWMGRAVAELEPLVAAVPEDDPLRLLAQGDLGAAMFIHTVYTSSSAERLVEAVGLMTDAADRTPAGHLHKGILTMRAAGALVLLAVQRPFNEHHAAGALRYLDDFLAETDATTLEGSRGMVMRAALLLERYRHARRPADVAEALAAAGAVRAWMRHGTPTRVLAKVSGIIAAAHRERLGPEDRRLGREIGLAGLRELAAATLLQASAGPALLLARDAASEALRIADWCLADRDHAAQEAAAGSPVTTDEPYLRSVVEALELGRGLVLHASTATTDVPDLLRLAGHQNLADAWLTGDGTADGPTDGAERGPVVGPVDFDALLGMPGTLLASLPDGADIPMPDDLRRRALTALAASPTGTALMSMPSVEEIARSLHAADADALVYLLPPSGGRCGGALLITGDEHGGAVDLLPLTLVSTNGLGPLDAYRQAHRDRQATLDDDLPPRHPERVAARRRWQATLAELCDWAGTHVMRPLLRHPALRAAAGHRPPGRPPRLVLVPFGAFGGVPWHAGLLSSGLRDGGRPVRAVERAVISYAASARQFCEVVRRPRLPLAERPVIVGDPTRELMYAEVEAEYLHADHYPHGTLLGYVEDAVGAGTPAEVLAALPAPGRAGASVLHLACHALPSGQSPLDAYLALAPDPAAGDRHGRLPVGDILRQALGRPPGSPGGLVVLDACVSDHTGGDLDEALTLSSAFLAAGATGTVGSRWEVVDEMVCVLMYVFHGRLAAGDPPAEALRRTQLWALDPDRALPPGAPPELVSLARRSPDALDVWAAFAYQGS</sequence>